<reference evidence="1 2" key="1">
    <citation type="submission" date="2023-10" db="EMBL/GenBank/DDBJ databases">
        <title>Saccharopolyspora sp. nov., isolated from mangrove soil.</title>
        <authorList>
            <person name="Lu Y."/>
            <person name="Liu W."/>
        </authorList>
    </citation>
    <scope>NUCLEOTIDE SEQUENCE [LARGE SCALE GENOMIC DNA]</scope>
    <source>
        <strain evidence="1 2">S2-29</strain>
    </source>
</reference>
<dbReference type="InterPro" id="IPR029055">
    <property type="entry name" value="Ntn_hydrolases_N"/>
</dbReference>
<proteinExistence type="predicted"/>
<name>A0ABU6AKJ9_9PSEU</name>
<dbReference type="InterPro" id="IPR043137">
    <property type="entry name" value="GGT_ssub_C"/>
</dbReference>
<dbReference type="Pfam" id="PF01019">
    <property type="entry name" value="G_glu_transpept"/>
    <property type="match status" value="1"/>
</dbReference>
<dbReference type="SUPFAM" id="SSF56235">
    <property type="entry name" value="N-terminal nucleophile aminohydrolases (Ntn hydrolases)"/>
    <property type="match status" value="1"/>
</dbReference>
<dbReference type="PANTHER" id="PTHR43881">
    <property type="entry name" value="GAMMA-GLUTAMYLTRANSPEPTIDASE (AFU_ORTHOLOGUE AFUA_4G13580)"/>
    <property type="match status" value="1"/>
</dbReference>
<protein>
    <submittedName>
        <fullName evidence="1">Gamma-glutamyltransferase family protein</fullName>
    </submittedName>
</protein>
<evidence type="ECO:0000313" key="2">
    <source>
        <dbReference type="Proteomes" id="UP001327093"/>
    </source>
</evidence>
<keyword evidence="2" id="KW-1185">Reference proteome</keyword>
<dbReference type="Gene3D" id="1.10.246.130">
    <property type="match status" value="1"/>
</dbReference>
<dbReference type="InterPro" id="IPR052896">
    <property type="entry name" value="GGT-like_enzyme"/>
</dbReference>
<sequence>MFTTRPELAGTHGMVASTHWLASAAGMAVLEDDGNAFDAAVAAGFVLQVVEPHLNGPGGEVPALFATAADPRPRALCGQGPAPAGATIEHYRDELGLDLIPGTGFLATTVPGAWDGWLTLLRDHGTKTLREVLSCAIGYARGGYPIVPRISDTIGMVAGMFRAHWPTSAQCWLSPGGSVPEPGSVLRNPVLADTWERLLAEAESVTGREAQIDAARRAWSQGFVAEAVEEFVQVPHRDNSGRDHAGVLTAQDMAEFETTYEEPLTVDLADGWTLAKFGIWSQGPALAQQLKLLEDLPVSYVDGVAQVETVHAAVEAAKLAFADREAFYGDSADPGVLAELVSDEYSAQRRGLIGSTASLDLRPGSPGGRTPRLPAFVAEGRGVGGLSDPSGVGIGEPTVLPNGESRGDTVHVDVVDRWGNMISATPSGGWLQSSPTIPELGFCLGSRAQMFWLEEDLPNSLTPGKRPRITLSPSLALRGGVPALAFGTPGGDQQDQWQLCFWLAHVRGGLDLQAAIDAPAWHSTAFPRSFYPREWEPGAVAVESRIGADTIAALEARGHEVEDNGPWSLGRLSAVSRDPESGLLKAAANPRGAQGYAAGR</sequence>
<dbReference type="InterPro" id="IPR043138">
    <property type="entry name" value="GGT_lsub"/>
</dbReference>
<comment type="caution">
    <text evidence="1">The sequence shown here is derived from an EMBL/GenBank/DDBJ whole genome shotgun (WGS) entry which is preliminary data.</text>
</comment>
<dbReference type="EMBL" id="JAWLNX010000036">
    <property type="protein sequence ID" value="MEB3372040.1"/>
    <property type="molecule type" value="Genomic_DNA"/>
</dbReference>
<dbReference type="PANTHER" id="PTHR43881:SF1">
    <property type="entry name" value="GAMMA-GLUTAMYLTRANSPEPTIDASE (AFU_ORTHOLOGUE AFUA_4G13580)"/>
    <property type="match status" value="1"/>
</dbReference>
<organism evidence="1 2">
    <name type="scientific">Saccharopolyspora mangrovi</name>
    <dbReference type="NCBI Taxonomy" id="3082379"/>
    <lineage>
        <taxon>Bacteria</taxon>
        <taxon>Bacillati</taxon>
        <taxon>Actinomycetota</taxon>
        <taxon>Actinomycetes</taxon>
        <taxon>Pseudonocardiales</taxon>
        <taxon>Pseudonocardiaceae</taxon>
        <taxon>Saccharopolyspora</taxon>
    </lineage>
</organism>
<dbReference type="PRINTS" id="PR01210">
    <property type="entry name" value="GGTRANSPTASE"/>
</dbReference>
<evidence type="ECO:0000313" key="1">
    <source>
        <dbReference type="EMBL" id="MEB3372040.1"/>
    </source>
</evidence>
<accession>A0ABU6AKJ9</accession>
<dbReference type="Proteomes" id="UP001327093">
    <property type="component" value="Unassembled WGS sequence"/>
</dbReference>
<gene>
    <name evidence="1" type="ORF">R4I43_32035</name>
</gene>
<dbReference type="RefSeq" id="WP_324269464.1">
    <property type="nucleotide sequence ID" value="NZ_JAWLNX010000036.1"/>
</dbReference>
<dbReference type="Gene3D" id="3.60.20.40">
    <property type="match status" value="1"/>
</dbReference>